<evidence type="ECO:0000259" key="2">
    <source>
        <dbReference type="Pfam" id="PF00085"/>
    </source>
</evidence>
<dbReference type="PANTHER" id="PTHR31272">
    <property type="entry name" value="CYTOCHROME C-TYPE BIOGENESIS PROTEIN HI_1454-RELATED"/>
    <property type="match status" value="1"/>
</dbReference>
<accession>A0ABM8IVV8</accession>
<feature type="transmembrane region" description="Helical" evidence="1">
    <location>
        <begin position="233"/>
        <end position="264"/>
    </location>
</feature>
<sequence>MARGSMRLDVRRFGRTRLAGAVVVAAAALAALIAFASLTVNIDASKAYAELAESGYTITSSKLFSEKVLGAQGPVAVMFRSETCPMCERMYPYWRVVEEKALELGFRAYDVKLTRETSRVFDRYRVHDLPTFIVFYGGEPVARHVGAFTPDDGNITRAMIEWVTASIQGSRLEAAVEEQGPQAQQPGQESSPFTTLAASVATALTAGVVASLSPCVLPLLVTNSVALARRGKGPGIAGCLACSLSAFAGVMAVGVVFLLASSLLAEVQTVVMSVVAVAVVAAGVSSLLGLPAEIPSSRRIRSGSLAVFCGLYGFLALQCSLPIVVGALLLVLGSGGPGKGLVVLLAFSLGLSLPLSVALHLGPRMAALTGRVEMLERAGGVVMVLAGAVLLAHSLGLI</sequence>
<dbReference type="SUPFAM" id="SSF52833">
    <property type="entry name" value="Thioredoxin-like"/>
    <property type="match status" value="1"/>
</dbReference>
<reference evidence="3 4" key="1">
    <citation type="submission" date="2023-09" db="EMBL/GenBank/DDBJ databases">
        <title>Pyrofollis japonicus gen. nov. sp. nov., a novel member of the family Pyrodictiaceae isolated from the Iheya North hydrothermal field.</title>
        <authorList>
            <person name="Miyazaki U."/>
            <person name="Sanari M."/>
            <person name="Tame A."/>
            <person name="Kitajima M."/>
            <person name="Okamoto A."/>
            <person name="Sawayama S."/>
            <person name="Miyazaki J."/>
            <person name="Takai K."/>
            <person name="Nakagawa S."/>
        </authorList>
    </citation>
    <scope>NUCLEOTIDE SEQUENCE [LARGE SCALE GENOMIC DNA]</scope>
    <source>
        <strain evidence="3 4">AV2</strain>
    </source>
</reference>
<feature type="transmembrane region" description="Helical" evidence="1">
    <location>
        <begin position="341"/>
        <end position="362"/>
    </location>
</feature>
<dbReference type="GeneID" id="89288558"/>
<evidence type="ECO:0000313" key="4">
    <source>
        <dbReference type="Proteomes" id="UP001341135"/>
    </source>
</evidence>
<dbReference type="InterPro" id="IPR013766">
    <property type="entry name" value="Thioredoxin_domain"/>
</dbReference>
<proteinExistence type="predicted"/>
<name>A0ABM8IVV8_9CREN</name>
<protein>
    <recommendedName>
        <fullName evidence="2">Thioredoxin domain-containing protein</fullName>
    </recommendedName>
</protein>
<feature type="transmembrane region" description="Helical" evidence="1">
    <location>
        <begin position="374"/>
        <end position="395"/>
    </location>
</feature>
<dbReference type="RefSeq" id="WP_338251638.1">
    <property type="nucleotide sequence ID" value="NZ_AP028907.1"/>
</dbReference>
<dbReference type="Pfam" id="PF00085">
    <property type="entry name" value="Thioredoxin"/>
    <property type="match status" value="1"/>
</dbReference>
<keyword evidence="1" id="KW-1133">Transmembrane helix</keyword>
<feature type="transmembrane region" description="Helical" evidence="1">
    <location>
        <begin position="270"/>
        <end position="292"/>
    </location>
</feature>
<keyword evidence="1" id="KW-0472">Membrane</keyword>
<keyword evidence="4" id="KW-1185">Reference proteome</keyword>
<gene>
    <name evidence="3" type="ORF">PABY_05230</name>
</gene>
<dbReference type="EMBL" id="AP028907">
    <property type="protein sequence ID" value="BES80956.1"/>
    <property type="molecule type" value="Genomic_DNA"/>
</dbReference>
<dbReference type="Gene3D" id="3.40.30.10">
    <property type="entry name" value="Glutaredoxin"/>
    <property type="match status" value="1"/>
</dbReference>
<keyword evidence="1" id="KW-0812">Transmembrane</keyword>
<dbReference type="Proteomes" id="UP001341135">
    <property type="component" value="Chromosome"/>
</dbReference>
<feature type="domain" description="Thioredoxin" evidence="2">
    <location>
        <begin position="59"/>
        <end position="149"/>
    </location>
</feature>
<evidence type="ECO:0000313" key="3">
    <source>
        <dbReference type="EMBL" id="BES80956.1"/>
    </source>
</evidence>
<organism evidence="3 4">
    <name type="scientific">Pyrodictium abyssi</name>
    <dbReference type="NCBI Taxonomy" id="54256"/>
    <lineage>
        <taxon>Archaea</taxon>
        <taxon>Thermoproteota</taxon>
        <taxon>Thermoprotei</taxon>
        <taxon>Desulfurococcales</taxon>
        <taxon>Pyrodictiaceae</taxon>
        <taxon>Pyrodictium</taxon>
    </lineage>
</organism>
<dbReference type="PANTHER" id="PTHR31272:SF9">
    <property type="entry name" value="BLL1027 PROTEIN"/>
    <property type="match status" value="1"/>
</dbReference>
<dbReference type="InterPro" id="IPR036249">
    <property type="entry name" value="Thioredoxin-like_sf"/>
</dbReference>
<evidence type="ECO:0000256" key="1">
    <source>
        <dbReference type="SAM" id="Phobius"/>
    </source>
</evidence>
<dbReference type="InterPro" id="IPR051790">
    <property type="entry name" value="Cytochrome_c-biogenesis_DsbD"/>
</dbReference>
<feature type="transmembrane region" description="Helical" evidence="1">
    <location>
        <begin position="196"/>
        <end position="221"/>
    </location>
</feature>
<dbReference type="CDD" id="cd02947">
    <property type="entry name" value="TRX_family"/>
    <property type="match status" value="1"/>
</dbReference>
<feature type="transmembrane region" description="Helical" evidence="1">
    <location>
        <begin position="304"/>
        <end position="329"/>
    </location>
</feature>